<organism evidence="1 2">
    <name type="scientific">Winogradskyella arenosi</name>
    <dbReference type="NCBI Taxonomy" id="533325"/>
    <lineage>
        <taxon>Bacteria</taxon>
        <taxon>Pseudomonadati</taxon>
        <taxon>Bacteroidota</taxon>
        <taxon>Flavobacteriia</taxon>
        <taxon>Flavobacteriales</taxon>
        <taxon>Flavobacteriaceae</taxon>
        <taxon>Winogradskyella</taxon>
    </lineage>
</organism>
<comment type="caution">
    <text evidence="1">The sequence shown here is derived from an EMBL/GenBank/DDBJ whole genome shotgun (WGS) entry which is preliminary data.</text>
</comment>
<reference evidence="1 2" key="1">
    <citation type="submission" date="2018-07" db="EMBL/GenBank/DDBJ databases">
        <title>Genomic Encyclopedia of Type Strains, Phase III (KMG-III): the genomes of soil and plant-associated and newly described type strains.</title>
        <authorList>
            <person name="Whitman W."/>
        </authorList>
    </citation>
    <scope>NUCLEOTIDE SEQUENCE [LARGE SCALE GENOMIC DNA]</scope>
    <source>
        <strain evidence="1 2">CECT 7958</strain>
    </source>
</reference>
<dbReference type="Proteomes" id="UP000253436">
    <property type="component" value="Unassembled WGS sequence"/>
</dbReference>
<dbReference type="AlphaFoldDB" id="A0A368ZGZ8"/>
<sequence length="48" mass="5966">MNSLKRSELFFYCYKNNTFDTYNEHTKPHNTKFINADDARVYVYVRYF</sequence>
<protein>
    <submittedName>
        <fullName evidence="1">Uncharacterized protein</fullName>
    </submittedName>
</protein>
<gene>
    <name evidence="1" type="ORF">DFQ08_102745</name>
</gene>
<dbReference type="EMBL" id="QPJO01000002">
    <property type="protein sequence ID" value="RCW92713.1"/>
    <property type="molecule type" value="Genomic_DNA"/>
</dbReference>
<name>A0A368ZGZ8_9FLAO</name>
<keyword evidence="2" id="KW-1185">Reference proteome</keyword>
<accession>A0A368ZGZ8</accession>
<proteinExistence type="predicted"/>
<evidence type="ECO:0000313" key="1">
    <source>
        <dbReference type="EMBL" id="RCW92713.1"/>
    </source>
</evidence>
<evidence type="ECO:0000313" key="2">
    <source>
        <dbReference type="Proteomes" id="UP000253436"/>
    </source>
</evidence>